<sequence>MRRVYGVRNVVLVAVACLALAACVAGKKAKGPGAYALEQDVPQVVAVLPAGVELARAATEGGEVDPADAEFVGGLTRSVLRNQLAGKGYLPKLDNAVDRKLHDNPGWRDMDAKALCALLDVQGLVYIEISGWTMVNAAAVETFMLSAGARMVSASGREVGSWTETAEKQKFSIPTSLVGLVGTLAGAFLSDSPQKQFRHVAYDWGWKMAQVMPDCLEGRSLPEIMLVDSNVDVGVFGAGERVAVKVFAEKDLVASFDIGDFRKGIPLKMVGEGEYEGFYLVRDGDRTSGQPLTVRVARLNGAEREWIEGEALISLDGVPPSAPEKPVYRAEGDGVHLAWQLPEGEEVAAFVVERNDSPVGEFTRIARIEDAAFVDSEVEQGRAYFYRIRSVDGARNLSAPGKPTEVVMPRFDEMTIGGELSGTLITGNYRVERDSVVPAGQVLTIMRGSRLTFADGAGLTVSGRLAVKGAKDAPVVLAGERWRGVTVAGGGGADMTGLVLSGCATAVSSAGLLRMEGVDAKGEGGDGVVLSGGAFELKDVDLSGWARGVSVTGGEGVVAESALTGNGTGVAYSGGELVLDHNNIHQNERNINASRQLAVRANFLGATTTDKAGVSEQVILKSVLDAPWPDGRVIALMEDEDLSAEQITKRFEEHKACGIELFNQRKYGDALVELAKAGRYGADRDASLYTAYALMELGENERAGKTLESAIKSFPYDFRLRQVYVRYLLGSGNDAKALAVVDEAVRMDPGNENLTFLREYVVEEARRMRTEASGRSR</sequence>
<name>A0AA94PW35_9BACT</name>
<feature type="domain" description="Fibronectin type-III" evidence="2">
    <location>
        <begin position="319"/>
        <end position="411"/>
    </location>
</feature>
<dbReference type="PROSITE" id="PS50853">
    <property type="entry name" value="FN3"/>
    <property type="match status" value="1"/>
</dbReference>
<evidence type="ECO:0000259" key="2">
    <source>
        <dbReference type="PROSITE" id="PS50853"/>
    </source>
</evidence>
<dbReference type="EMBL" id="SOBK01000001">
    <property type="protein sequence ID" value="TDT91891.1"/>
    <property type="molecule type" value="Genomic_DNA"/>
</dbReference>
<feature type="chain" id="PRO_5041694965" description="Fibronectin type-III domain-containing protein" evidence="1">
    <location>
        <begin position="22"/>
        <end position="777"/>
    </location>
</feature>
<dbReference type="InterPro" id="IPR011050">
    <property type="entry name" value="Pectin_lyase_fold/virulence"/>
</dbReference>
<dbReference type="AlphaFoldDB" id="A0AA94PW35"/>
<dbReference type="PROSITE" id="PS51257">
    <property type="entry name" value="PROKAR_LIPOPROTEIN"/>
    <property type="match status" value="1"/>
</dbReference>
<keyword evidence="1" id="KW-0732">Signal</keyword>
<dbReference type="InterPro" id="IPR013783">
    <property type="entry name" value="Ig-like_fold"/>
</dbReference>
<feature type="signal peptide" evidence="1">
    <location>
        <begin position="1"/>
        <end position="21"/>
    </location>
</feature>
<reference evidence="3 4" key="1">
    <citation type="submission" date="2019-03" db="EMBL/GenBank/DDBJ databases">
        <title>Genomic Encyclopedia of Type Strains, Phase IV (KMG-IV): sequencing the most valuable type-strain genomes for metagenomic binning, comparative biology and taxonomic classification.</title>
        <authorList>
            <person name="Goeker M."/>
        </authorList>
    </citation>
    <scope>NUCLEOTIDE SEQUENCE [LARGE SCALE GENOMIC DNA]</scope>
    <source>
        <strain evidence="3 4">DSM 101483</strain>
    </source>
</reference>
<proteinExistence type="predicted"/>
<dbReference type="InterPro" id="IPR003961">
    <property type="entry name" value="FN3_dom"/>
</dbReference>
<accession>A0AA94PW35</accession>
<gene>
    <name evidence="3" type="ORF">EDC59_101294</name>
</gene>
<protein>
    <recommendedName>
        <fullName evidence="2">Fibronectin type-III domain-containing protein</fullName>
    </recommendedName>
</protein>
<evidence type="ECO:0000256" key="1">
    <source>
        <dbReference type="SAM" id="SignalP"/>
    </source>
</evidence>
<dbReference type="Gene3D" id="2.60.40.10">
    <property type="entry name" value="Immunoglobulins"/>
    <property type="match status" value="1"/>
</dbReference>
<dbReference type="SUPFAM" id="SSF49265">
    <property type="entry name" value="Fibronectin type III"/>
    <property type="match status" value="1"/>
</dbReference>
<evidence type="ECO:0000313" key="4">
    <source>
        <dbReference type="Proteomes" id="UP000295506"/>
    </source>
</evidence>
<evidence type="ECO:0000313" key="3">
    <source>
        <dbReference type="EMBL" id="TDT91891.1"/>
    </source>
</evidence>
<dbReference type="Gene3D" id="3.40.50.10610">
    <property type="entry name" value="ABC-type transport auxiliary lipoprotein component"/>
    <property type="match status" value="1"/>
</dbReference>
<dbReference type="Proteomes" id="UP000295506">
    <property type="component" value="Unassembled WGS sequence"/>
</dbReference>
<organism evidence="3 4">
    <name type="scientific">Pseudodesulfovibrio indicus</name>
    <dbReference type="NCBI Taxonomy" id="1716143"/>
    <lineage>
        <taxon>Bacteria</taxon>
        <taxon>Pseudomonadati</taxon>
        <taxon>Thermodesulfobacteriota</taxon>
        <taxon>Desulfovibrionia</taxon>
        <taxon>Desulfovibrionales</taxon>
        <taxon>Desulfovibrionaceae</taxon>
    </lineage>
</organism>
<dbReference type="SUPFAM" id="SSF51126">
    <property type="entry name" value="Pectin lyase-like"/>
    <property type="match status" value="1"/>
</dbReference>
<dbReference type="InterPro" id="IPR036116">
    <property type="entry name" value="FN3_sf"/>
</dbReference>
<dbReference type="SUPFAM" id="SSF48452">
    <property type="entry name" value="TPR-like"/>
    <property type="match status" value="1"/>
</dbReference>
<dbReference type="Gene3D" id="1.25.40.10">
    <property type="entry name" value="Tetratricopeptide repeat domain"/>
    <property type="match status" value="1"/>
</dbReference>
<dbReference type="InterPro" id="IPR011990">
    <property type="entry name" value="TPR-like_helical_dom_sf"/>
</dbReference>
<comment type="caution">
    <text evidence="3">The sequence shown here is derived from an EMBL/GenBank/DDBJ whole genome shotgun (WGS) entry which is preliminary data.</text>
</comment>